<feature type="compositionally biased region" description="Basic and acidic residues" evidence="1">
    <location>
        <begin position="168"/>
        <end position="177"/>
    </location>
</feature>
<organism evidence="2 3">
    <name type="scientific">Dunaliella salina</name>
    <name type="common">Green alga</name>
    <name type="synonym">Protococcus salinus</name>
    <dbReference type="NCBI Taxonomy" id="3046"/>
    <lineage>
        <taxon>Eukaryota</taxon>
        <taxon>Viridiplantae</taxon>
        <taxon>Chlorophyta</taxon>
        <taxon>core chlorophytes</taxon>
        <taxon>Chlorophyceae</taxon>
        <taxon>CS clade</taxon>
        <taxon>Chlamydomonadales</taxon>
        <taxon>Dunaliellaceae</taxon>
        <taxon>Dunaliella</taxon>
    </lineage>
</organism>
<feature type="compositionally biased region" description="Polar residues" evidence="1">
    <location>
        <begin position="154"/>
        <end position="166"/>
    </location>
</feature>
<feature type="compositionally biased region" description="Low complexity" evidence="1">
    <location>
        <begin position="112"/>
        <end position="128"/>
    </location>
</feature>
<protein>
    <submittedName>
        <fullName evidence="2">Uncharacterized protein</fullName>
    </submittedName>
</protein>
<evidence type="ECO:0000313" key="3">
    <source>
        <dbReference type="Proteomes" id="UP000815325"/>
    </source>
</evidence>
<comment type="caution">
    <text evidence="2">The sequence shown here is derived from an EMBL/GenBank/DDBJ whole genome shotgun (WGS) entry which is preliminary data.</text>
</comment>
<feature type="region of interest" description="Disordered" evidence="1">
    <location>
        <begin position="154"/>
        <end position="192"/>
    </location>
</feature>
<evidence type="ECO:0000256" key="1">
    <source>
        <dbReference type="SAM" id="MobiDB-lite"/>
    </source>
</evidence>
<reference evidence="2" key="1">
    <citation type="submission" date="2017-08" db="EMBL/GenBank/DDBJ databases">
        <authorList>
            <person name="Polle J.E."/>
            <person name="Barry K."/>
            <person name="Cushman J."/>
            <person name="Schmutz J."/>
            <person name="Tran D."/>
            <person name="Hathwaick L.T."/>
            <person name="Yim W.C."/>
            <person name="Jenkins J."/>
            <person name="Mckie-Krisberg Z.M."/>
            <person name="Prochnik S."/>
            <person name="Lindquist E."/>
            <person name="Dockter R.B."/>
            <person name="Adam C."/>
            <person name="Molina H."/>
            <person name="Bunkerborg J."/>
            <person name="Jin E."/>
            <person name="Buchheim M."/>
            <person name="Magnuson J."/>
        </authorList>
    </citation>
    <scope>NUCLEOTIDE SEQUENCE</scope>
    <source>
        <strain evidence="2">CCAP 19/18</strain>
    </source>
</reference>
<feature type="region of interest" description="Disordered" evidence="1">
    <location>
        <begin position="254"/>
        <end position="285"/>
    </location>
</feature>
<feature type="region of interest" description="Disordered" evidence="1">
    <location>
        <begin position="467"/>
        <end position="489"/>
    </location>
</feature>
<dbReference type="Proteomes" id="UP000815325">
    <property type="component" value="Unassembled WGS sequence"/>
</dbReference>
<accession>A0ABQ7GB81</accession>
<feature type="region of interest" description="Disordered" evidence="1">
    <location>
        <begin position="356"/>
        <end position="377"/>
    </location>
</feature>
<feature type="compositionally biased region" description="Low complexity" evidence="1">
    <location>
        <begin position="469"/>
        <end position="489"/>
    </location>
</feature>
<gene>
    <name evidence="2" type="ORF">DUNSADRAFT_12496</name>
</gene>
<keyword evidence="3" id="KW-1185">Reference proteome</keyword>
<dbReference type="EMBL" id="MU069915">
    <property type="protein sequence ID" value="KAF5831872.1"/>
    <property type="molecule type" value="Genomic_DNA"/>
</dbReference>
<evidence type="ECO:0000313" key="2">
    <source>
        <dbReference type="EMBL" id="KAF5831872.1"/>
    </source>
</evidence>
<feature type="region of interest" description="Disordered" evidence="1">
    <location>
        <begin position="112"/>
        <end position="140"/>
    </location>
</feature>
<sequence length="539" mass="57989">MGGASCEDIAQEAQSADSTFMLATTRGQDRFLSVLLHGWLCVVSMDEDKVPLRRANALLACPSIQEVLLHSNLIELQRKCFQLAHHTCSLQQFTTVGRLKAAPCAPSLGSIPAADPSHASSSPGAPTSTGDAQESTAEPKIESAGGALELTTEHQNGSTEGAQGSTAEPHKKTEQKTTKAQGSGDRDCRHHASSSPSLLLLAVVAGLLDVCELGGLGEHEPVFLKDCLPLCQHALSLVDGEMLTNGWQQQQQQQQEQIHGQLSKQHKQQQQQQQTLGQQPEQQHQQQLQHSEALCSWLELLCSSWLVQGDEKGMHADSSPRAMQCGFHAAESVPGAGLRELRQAFSHLASCFGHEHGGQFHSTPGGPEPAHNSAQHAIRQQGITTSGISQQAITAAHLTSTGGQRRQQQQQQQQESFFGDGECQKVHASSCPCGEGVCSKPTQCAMNAIVGVLRGLQAAAGSQTLGLGQKQEQQHNQQQQQHQQHQQQHQQQQALLFSLHQDAAVSVLQSAAADCCVYVGELMQARQLMSHALVMLHKA</sequence>
<name>A0ABQ7GB81_DUNSA</name>
<proteinExistence type="predicted"/>